<gene>
    <name evidence="2" type="ORF">KVG95_02430</name>
</gene>
<dbReference type="Proteomes" id="UP000886900">
    <property type="component" value="Unassembled WGS sequence"/>
</dbReference>
<evidence type="ECO:0000313" key="2">
    <source>
        <dbReference type="EMBL" id="MBV4462186.1"/>
    </source>
</evidence>
<dbReference type="RefSeq" id="WP_217854387.1">
    <property type="nucleotide sequence ID" value="NZ_JAHSTV010000001.1"/>
</dbReference>
<reference evidence="2" key="1">
    <citation type="submission" date="2021-06" db="EMBL/GenBank/DDBJ databases">
        <title>Updating the genus Pseudomonas: Description of 43 new species and partition of the Pseudomonas putida group.</title>
        <authorList>
            <person name="Girard L."/>
            <person name="Lood C."/>
            <person name="Vandamme P."/>
            <person name="Rokni-Zadeh H."/>
            <person name="Van Noort V."/>
            <person name="Hofte M."/>
            <person name="Lavigne R."/>
            <person name="De Mot R."/>
        </authorList>
    </citation>
    <scope>NUCLEOTIDE SEQUENCE</scope>
    <source>
        <strain evidence="2">SWRI79</strain>
    </source>
</reference>
<keyword evidence="3" id="KW-1185">Reference proteome</keyword>
<protein>
    <recommendedName>
        <fullName evidence="1">Dermonecrotic toxin N-terminal domain-containing protein</fullName>
    </recommendedName>
</protein>
<sequence>MNPIETRPLPNAADKAALKAIATSVIQTCPSLQDTAHDVASDLLKKYDIVGLDPDQVYFHRFDASQSSSKAFTGWEHVKATPTSSMTLTQLVIHRFRTADQDNADSELISTASMT</sequence>
<dbReference type="Pfam" id="PF20178">
    <property type="entry name" value="ToxA_N"/>
    <property type="match status" value="1"/>
</dbReference>
<proteinExistence type="predicted"/>
<dbReference type="InterPro" id="IPR046673">
    <property type="entry name" value="ToxA_N"/>
</dbReference>
<evidence type="ECO:0000259" key="1">
    <source>
        <dbReference type="Pfam" id="PF20178"/>
    </source>
</evidence>
<dbReference type="EMBL" id="JAHSTV010000001">
    <property type="protein sequence ID" value="MBV4462186.1"/>
    <property type="molecule type" value="Genomic_DNA"/>
</dbReference>
<name>A0ABS6PNY9_9PSED</name>
<comment type="caution">
    <text evidence="2">The sequence shown here is derived from an EMBL/GenBank/DDBJ whole genome shotgun (WGS) entry which is preliminary data.</text>
</comment>
<accession>A0ABS6PNY9</accession>
<evidence type="ECO:0000313" key="3">
    <source>
        <dbReference type="Proteomes" id="UP000886900"/>
    </source>
</evidence>
<feature type="domain" description="Dermonecrotic toxin N-terminal" evidence="1">
    <location>
        <begin position="27"/>
        <end position="105"/>
    </location>
</feature>
<organism evidence="2 3">
    <name type="scientific">Pseudomonas farris</name>
    <dbReference type="NCBI Taxonomy" id="2841207"/>
    <lineage>
        <taxon>Bacteria</taxon>
        <taxon>Pseudomonadati</taxon>
        <taxon>Pseudomonadota</taxon>
        <taxon>Gammaproteobacteria</taxon>
        <taxon>Pseudomonadales</taxon>
        <taxon>Pseudomonadaceae</taxon>
        <taxon>Pseudomonas</taxon>
    </lineage>
</organism>